<evidence type="ECO:0008006" key="4">
    <source>
        <dbReference type="Google" id="ProtNLM"/>
    </source>
</evidence>
<feature type="region of interest" description="Disordered" evidence="1">
    <location>
        <begin position="265"/>
        <end position="334"/>
    </location>
</feature>
<evidence type="ECO:0000256" key="1">
    <source>
        <dbReference type="SAM" id="MobiDB-lite"/>
    </source>
</evidence>
<feature type="compositionally biased region" description="Polar residues" evidence="1">
    <location>
        <begin position="490"/>
        <end position="499"/>
    </location>
</feature>
<feature type="compositionally biased region" description="Low complexity" evidence="1">
    <location>
        <begin position="561"/>
        <end position="587"/>
    </location>
</feature>
<reference evidence="2" key="1">
    <citation type="submission" date="2015-10" db="EMBL/GenBank/DDBJ databases">
        <authorList>
            <person name="Regsiter A."/>
            <person name="william w."/>
        </authorList>
    </citation>
    <scope>NUCLEOTIDE SEQUENCE</scope>
    <source>
        <strain evidence="2">Montdore</strain>
    </source>
</reference>
<gene>
    <name evidence="2" type="ORF">GSTUAT00004765001</name>
</gene>
<feature type="compositionally biased region" description="Polar residues" evidence="1">
    <location>
        <begin position="320"/>
        <end position="334"/>
    </location>
</feature>
<sequence>MSVGFGFSIGDILACGKFCHQIYKACFSEAHDASVDWTALGKELLLLGDALQSLCSNEGIIPQDPFCGPEMQEKEQRALEAVRMVVGDFRETLKDLREFLLRYEDFRKPDAGKQYWLKIKFSVNSGEVDKFRARVAMHTRAVHLLLNPLIYQSQKTVENTVTNIQTRIDTIDQVLQALLVVASEQLTTASSSRNHRRIADRVHTRLQNGHPQRLITEAPRSPQTITALLATNNNRPRGGEEMLRTNSFPIGRDRYEDTIEMGLRRPSTESNMANAHSPTALHSPKGKGRLPTNRSGGERGGIEYSPTPAWTNPPEHRIQRQTSSSGATELSDNPISRALRQSAMSESAMKRPIEHWITAAMHWYFKAERDLEDRDHQEVSLEAYLGLMKSSWIVENVINRWEAEDGLPEEVKRNIKTLVASIVSQFRKIKNREMPDIRSIDPQDYEIWHKDIVLILVKPASPLSSRASSRESTFSYGAYYDDPTPRRPSEASSNYTHATAPSVLDSPPDQGAGGFRHPGYPVSPGGHPASYDYEEWGDPTATNASALSDDSESSPIYDHFPGSVVSRSSPSLPGSSGASSLPSSDSGQNLPNPRQYDTTESTLTNGRSPSISTTSTGSLGRRESFSSQYPTSAPPVQAPGKSTVKRKPVPAVPISQPPEDDPDKYEGLGERTILDTMFLDLSKKATSRSFGTSPPSFSGYTPNTVPAALIRKRLNRRTVSLRGTELIPEYAYEDEPTIYLRRTTRPSGTSNSSTTNPTAGGDTTRIGHLQVHSSANMQYLAMFDFQRALTSEDVYQDLVKRVASVKLKPSSGNGTHYYHTARLQLWHEKPPTDALVTDAASGMTGVSQATRAKLVLSCSRLMIYFGGSGCFLTCFLTDDITLKRDGQKLMLVPTKYKGSLMKSPKTVKAAIRGSESSKGGFRLDKEKISPDDEHSFEDFSYIHINFKDTERKLFYDGLSDQHADCTAIDLSKFQKLWNEMMVMRRMERKRISSLKDQLQAATRAPLAVS</sequence>
<feature type="compositionally biased region" description="Polar residues" evidence="1">
    <location>
        <begin position="588"/>
        <end position="618"/>
    </location>
</feature>
<accession>A0A292PUE6</accession>
<feature type="compositionally biased region" description="Polar residues" evidence="1">
    <location>
        <begin position="268"/>
        <end position="277"/>
    </location>
</feature>
<proteinExistence type="predicted"/>
<keyword evidence="3" id="KW-1185">Reference proteome</keyword>
<evidence type="ECO:0000313" key="2">
    <source>
        <dbReference type="EMBL" id="CUS11166.1"/>
    </source>
</evidence>
<name>A0A292PUE6_9PEZI</name>
<dbReference type="AlphaFoldDB" id="A0A292PUE6"/>
<feature type="region of interest" description="Disordered" evidence="1">
    <location>
        <begin position="475"/>
        <end position="667"/>
    </location>
</feature>
<feature type="region of interest" description="Disordered" evidence="1">
    <location>
        <begin position="742"/>
        <end position="765"/>
    </location>
</feature>
<evidence type="ECO:0000313" key="3">
    <source>
        <dbReference type="Proteomes" id="UP001412239"/>
    </source>
</evidence>
<dbReference type="Proteomes" id="UP001412239">
    <property type="component" value="Unassembled WGS sequence"/>
</dbReference>
<feature type="compositionally biased region" description="Low complexity" evidence="1">
    <location>
        <begin position="745"/>
        <end position="758"/>
    </location>
</feature>
<organism evidence="2 3">
    <name type="scientific">Tuber aestivum</name>
    <name type="common">summer truffle</name>
    <dbReference type="NCBI Taxonomy" id="59557"/>
    <lineage>
        <taxon>Eukaryota</taxon>
        <taxon>Fungi</taxon>
        <taxon>Dikarya</taxon>
        <taxon>Ascomycota</taxon>
        <taxon>Pezizomycotina</taxon>
        <taxon>Pezizomycetes</taxon>
        <taxon>Pezizales</taxon>
        <taxon>Tuberaceae</taxon>
        <taxon>Tuber</taxon>
    </lineage>
</organism>
<protein>
    <recommendedName>
        <fullName evidence="4">Fungal N-terminal domain-containing protein</fullName>
    </recommendedName>
</protein>
<dbReference type="EMBL" id="LN891029">
    <property type="protein sequence ID" value="CUS11166.1"/>
    <property type="molecule type" value="Genomic_DNA"/>
</dbReference>